<reference evidence="2 3" key="1">
    <citation type="journal article" date="2012" name="Genome Biol.">
        <title>Genome and low-iron response of an oceanic diatom adapted to chronic iron limitation.</title>
        <authorList>
            <person name="Lommer M."/>
            <person name="Specht M."/>
            <person name="Roy A.S."/>
            <person name="Kraemer L."/>
            <person name="Andreson R."/>
            <person name="Gutowska M.A."/>
            <person name="Wolf J."/>
            <person name="Bergner S.V."/>
            <person name="Schilhabel M.B."/>
            <person name="Klostermeier U.C."/>
            <person name="Beiko R.G."/>
            <person name="Rosenstiel P."/>
            <person name="Hippler M."/>
            <person name="Laroche J."/>
        </authorList>
    </citation>
    <scope>NUCLEOTIDE SEQUENCE [LARGE SCALE GENOMIC DNA]</scope>
    <source>
        <strain evidence="2 3">CCMP1005</strain>
    </source>
</reference>
<feature type="compositionally biased region" description="Low complexity" evidence="1">
    <location>
        <begin position="452"/>
        <end position="466"/>
    </location>
</feature>
<feature type="region of interest" description="Disordered" evidence="1">
    <location>
        <begin position="1"/>
        <end position="168"/>
    </location>
</feature>
<feature type="region of interest" description="Disordered" evidence="1">
    <location>
        <begin position="338"/>
        <end position="360"/>
    </location>
</feature>
<dbReference type="AlphaFoldDB" id="K0TPN9"/>
<evidence type="ECO:0000256" key="1">
    <source>
        <dbReference type="SAM" id="MobiDB-lite"/>
    </source>
</evidence>
<sequence length="704" mass="77208">MIENNHGESHSNDDQAPLPRGSRSSPDGDGDCPRLPHPGRGPDGQLYPISRSTKLERHGTATSEHSSSSKSSYPNRSGSNAAPFPNSPALSTFSKNSSSQSGSSLSSVARLSAKEKNRLKQQKGPETGVDNHEMEASTTEQRDAAYSTSPARSGDPSKSTRQHSATSHVLPACSEISEIAFPVANRPGTSSKQQRSNVSEDVDDEPETIELAISNLVSKYNDCIACRKEISPFKVAQALPPILEFIDIHDPKSMNSEDTAKAEQGLVQVFKSVDRVKWEVTNRHSHDEGDQNKEIGLLNTIQIQIWMRMTIWKLEQENGWEFFLKVVSLAGEAVADNGTKRTTGKKKKRKKQKGGKEELSHRESFVKHVKMLAELAPYVLAPSMEFSLWLKDIMTFEIACNAPAIGDADRSPTRQLLERRAKRQNAYYESLAEDKLETNSLTADDETATLTGSMTCSTTGSMSTVTATSRTSKSSIREKDDTILFKTSVSLTSQTASQTKNPFLKDSARGAYVGSHLSSKLSNITTLFREVKAPPRPIAEKMPSKRPPAATKRKRGGPEQLMGSSIQVSTTAATQRKSNARNSLLRSSTYPGDITGDMQMSQLPTRMRATTINTNHTTAAISEALVEETPTVQRAHVHFRDRNSFASQSVVAETPAMGVAETPLLARPPPAPATRMPKPWKMSGDELRNRYHKKMPSVNETETT</sequence>
<feature type="compositionally biased region" description="Low complexity" evidence="1">
    <location>
        <begin position="63"/>
        <end position="79"/>
    </location>
</feature>
<feature type="region of interest" description="Disordered" evidence="1">
    <location>
        <begin position="534"/>
        <end position="597"/>
    </location>
</feature>
<feature type="compositionally biased region" description="Basic residues" evidence="1">
    <location>
        <begin position="342"/>
        <end position="353"/>
    </location>
</feature>
<dbReference type="OrthoDB" id="56421at2759"/>
<feature type="region of interest" description="Disordered" evidence="1">
    <location>
        <begin position="452"/>
        <end position="473"/>
    </location>
</feature>
<keyword evidence="3" id="KW-1185">Reference proteome</keyword>
<accession>K0TPN9</accession>
<feature type="compositionally biased region" description="Polar residues" evidence="1">
    <location>
        <begin position="187"/>
        <end position="199"/>
    </location>
</feature>
<feature type="region of interest" description="Disordered" evidence="1">
    <location>
        <begin position="185"/>
        <end position="204"/>
    </location>
</feature>
<name>K0TPN9_THAOC</name>
<feature type="region of interest" description="Disordered" evidence="1">
    <location>
        <begin position="662"/>
        <end position="704"/>
    </location>
</feature>
<evidence type="ECO:0000313" key="3">
    <source>
        <dbReference type="Proteomes" id="UP000266841"/>
    </source>
</evidence>
<dbReference type="EMBL" id="AGNL01003489">
    <property type="protein sequence ID" value="EJK74627.1"/>
    <property type="molecule type" value="Genomic_DNA"/>
</dbReference>
<feature type="compositionally biased region" description="Basic and acidic residues" evidence="1">
    <location>
        <begin position="534"/>
        <end position="543"/>
    </location>
</feature>
<gene>
    <name evidence="2" type="ORF">THAOC_03683</name>
</gene>
<comment type="caution">
    <text evidence="2">The sequence shown here is derived from an EMBL/GenBank/DDBJ whole genome shotgun (WGS) entry which is preliminary data.</text>
</comment>
<dbReference type="Proteomes" id="UP000266841">
    <property type="component" value="Unassembled WGS sequence"/>
</dbReference>
<protein>
    <submittedName>
        <fullName evidence="2">Uncharacterized protein</fullName>
    </submittedName>
</protein>
<feature type="compositionally biased region" description="Polar residues" evidence="1">
    <location>
        <begin position="562"/>
        <end position="590"/>
    </location>
</feature>
<dbReference type="eggNOG" id="ENOG502QYB1">
    <property type="taxonomic scope" value="Eukaryota"/>
</dbReference>
<feature type="compositionally biased region" description="Basic and acidic residues" evidence="1">
    <location>
        <begin position="129"/>
        <end position="143"/>
    </location>
</feature>
<organism evidence="2 3">
    <name type="scientific">Thalassiosira oceanica</name>
    <name type="common">Marine diatom</name>
    <dbReference type="NCBI Taxonomy" id="159749"/>
    <lineage>
        <taxon>Eukaryota</taxon>
        <taxon>Sar</taxon>
        <taxon>Stramenopiles</taxon>
        <taxon>Ochrophyta</taxon>
        <taxon>Bacillariophyta</taxon>
        <taxon>Coscinodiscophyceae</taxon>
        <taxon>Thalassiosirophycidae</taxon>
        <taxon>Thalassiosirales</taxon>
        <taxon>Thalassiosiraceae</taxon>
        <taxon>Thalassiosira</taxon>
    </lineage>
</organism>
<feature type="compositionally biased region" description="Low complexity" evidence="1">
    <location>
        <begin position="90"/>
        <end position="111"/>
    </location>
</feature>
<proteinExistence type="predicted"/>
<feature type="compositionally biased region" description="Basic and acidic residues" evidence="1">
    <location>
        <begin position="1"/>
        <end position="13"/>
    </location>
</feature>
<feature type="compositionally biased region" description="Polar residues" evidence="1">
    <location>
        <begin position="146"/>
        <end position="167"/>
    </location>
</feature>
<evidence type="ECO:0000313" key="2">
    <source>
        <dbReference type="EMBL" id="EJK74627.1"/>
    </source>
</evidence>